<protein>
    <submittedName>
        <fullName evidence="1">Uncharacterized protein</fullName>
    </submittedName>
</protein>
<dbReference type="EMBL" id="JYDW01001679">
    <property type="protein sequence ID" value="KRZ46966.1"/>
    <property type="molecule type" value="Genomic_DNA"/>
</dbReference>
<keyword evidence="2" id="KW-1185">Reference proteome</keyword>
<evidence type="ECO:0000313" key="1">
    <source>
        <dbReference type="EMBL" id="KRZ46966.1"/>
    </source>
</evidence>
<dbReference type="AlphaFoldDB" id="A0A0V1KI97"/>
<name>A0A0V1KI97_9BILA</name>
<organism evidence="1 2">
    <name type="scientific">Trichinella nativa</name>
    <dbReference type="NCBI Taxonomy" id="6335"/>
    <lineage>
        <taxon>Eukaryota</taxon>
        <taxon>Metazoa</taxon>
        <taxon>Ecdysozoa</taxon>
        <taxon>Nematoda</taxon>
        <taxon>Enoplea</taxon>
        <taxon>Dorylaimia</taxon>
        <taxon>Trichinellida</taxon>
        <taxon>Trichinellidae</taxon>
        <taxon>Trichinella</taxon>
    </lineage>
</organism>
<accession>A0A0V1KI97</accession>
<sequence>MDCSVEVKVSMRRTSTLSGVLEKTCKFQNFRKYQRQCPGGSLRG</sequence>
<dbReference type="Proteomes" id="UP000054721">
    <property type="component" value="Unassembled WGS sequence"/>
</dbReference>
<gene>
    <name evidence="1" type="ORF">T02_3104</name>
</gene>
<proteinExistence type="predicted"/>
<evidence type="ECO:0000313" key="2">
    <source>
        <dbReference type="Proteomes" id="UP000054721"/>
    </source>
</evidence>
<reference evidence="1 2" key="1">
    <citation type="submission" date="2015-05" db="EMBL/GenBank/DDBJ databases">
        <title>Evolution of Trichinella species and genotypes.</title>
        <authorList>
            <person name="Korhonen P.K."/>
            <person name="Edoardo P."/>
            <person name="Giuseppe L.R."/>
            <person name="Gasser R.B."/>
        </authorList>
    </citation>
    <scope>NUCLEOTIDE SEQUENCE [LARGE SCALE GENOMIC DNA]</scope>
    <source>
        <strain evidence="1">ISS10</strain>
    </source>
</reference>
<comment type="caution">
    <text evidence="1">The sequence shown here is derived from an EMBL/GenBank/DDBJ whole genome shotgun (WGS) entry which is preliminary data.</text>
</comment>